<dbReference type="SUPFAM" id="SSF102405">
    <property type="entry name" value="MCP/YpsA-like"/>
    <property type="match status" value="1"/>
</dbReference>
<evidence type="ECO:0000313" key="4">
    <source>
        <dbReference type="EMBL" id="KKS75992.1"/>
    </source>
</evidence>
<proteinExistence type="inferred from homology"/>
<dbReference type="Gene3D" id="3.40.50.450">
    <property type="match status" value="1"/>
</dbReference>
<dbReference type="AlphaFoldDB" id="A0A0G1BRL0"/>
<evidence type="ECO:0000259" key="3">
    <source>
        <dbReference type="Pfam" id="PF17782"/>
    </source>
</evidence>
<dbReference type="NCBIfam" id="TIGR00732">
    <property type="entry name" value="dprA"/>
    <property type="match status" value="1"/>
</dbReference>
<dbReference type="Gene3D" id="1.10.10.10">
    <property type="entry name" value="Winged helix-like DNA-binding domain superfamily/Winged helix DNA-binding domain"/>
    <property type="match status" value="1"/>
</dbReference>
<evidence type="ECO:0000313" key="5">
    <source>
        <dbReference type="Proteomes" id="UP000034563"/>
    </source>
</evidence>
<comment type="similarity">
    <text evidence="1">Belongs to the DprA/Smf family.</text>
</comment>
<comment type="caution">
    <text evidence="4">The sequence shown here is derived from an EMBL/GenBank/DDBJ whole genome shotgun (WGS) entry which is preliminary data.</text>
</comment>
<gene>
    <name evidence="4" type="ORF">UV48_C0003G0003</name>
</gene>
<dbReference type="PATRIC" id="fig|1618613.3.peg.72"/>
<evidence type="ECO:0000259" key="2">
    <source>
        <dbReference type="Pfam" id="PF02481"/>
    </source>
</evidence>
<reference evidence="4 5" key="1">
    <citation type="journal article" date="2015" name="Nature">
        <title>rRNA introns, odd ribosomes, and small enigmatic genomes across a large radiation of phyla.</title>
        <authorList>
            <person name="Brown C.T."/>
            <person name="Hug L.A."/>
            <person name="Thomas B.C."/>
            <person name="Sharon I."/>
            <person name="Castelle C.J."/>
            <person name="Singh A."/>
            <person name="Wilkins M.J."/>
            <person name="Williams K.H."/>
            <person name="Banfield J.F."/>
        </authorList>
    </citation>
    <scope>NUCLEOTIDE SEQUENCE [LARGE SCALE GENOMIC DNA]</scope>
</reference>
<dbReference type="PANTHER" id="PTHR43022">
    <property type="entry name" value="PROTEIN SMF"/>
    <property type="match status" value="1"/>
</dbReference>
<dbReference type="InterPro" id="IPR057666">
    <property type="entry name" value="DrpA_SLOG"/>
</dbReference>
<feature type="domain" description="DprA winged helix" evidence="3">
    <location>
        <begin position="232"/>
        <end position="288"/>
    </location>
</feature>
<feature type="domain" description="Smf/DprA SLOG" evidence="2">
    <location>
        <begin position="8"/>
        <end position="219"/>
    </location>
</feature>
<dbReference type="InterPro" id="IPR003488">
    <property type="entry name" value="DprA"/>
</dbReference>
<dbReference type="InterPro" id="IPR041614">
    <property type="entry name" value="DprA_WH"/>
</dbReference>
<dbReference type="InterPro" id="IPR036388">
    <property type="entry name" value="WH-like_DNA-bd_sf"/>
</dbReference>
<dbReference type="EMBL" id="LCEQ01000003">
    <property type="protein sequence ID" value="KKS75992.1"/>
    <property type="molecule type" value="Genomic_DNA"/>
</dbReference>
<sequence>MSDEKIKIIKKSSLDYPRVLKEIHNAPKQLYVRGQLPKNHDLNFAIVGTRSASDYGKTLAFKIAKELSELGFNIISGLAVGIDTRAHLGALEGKGKTVAVLGSAIDDASIYPSENLKLVNKIINSGGAVISEYGPGTKSEIWFFPERNRIIAGLSRGVLVVEAPEKSGALITARIALEQNREVFAVPGSIFAKNSIGANNLIKNGAKLVSSVEDILEELNLTNLKPEAMSTPGEKNDLSKEEALILKTIETEPLHADKISEITKMPVNQILSTISILEIHGIIKNIGGKFTVIK</sequence>
<dbReference type="Pfam" id="PF02481">
    <property type="entry name" value="DNA_processg_A"/>
    <property type="match status" value="1"/>
</dbReference>
<dbReference type="GO" id="GO:0009294">
    <property type="term" value="P:DNA-mediated transformation"/>
    <property type="evidence" value="ECO:0007669"/>
    <property type="project" value="InterPro"/>
</dbReference>
<evidence type="ECO:0000256" key="1">
    <source>
        <dbReference type="ARBA" id="ARBA00006525"/>
    </source>
</evidence>
<protein>
    <submittedName>
        <fullName evidence="4">Protecting protein DprA protein</fullName>
    </submittedName>
</protein>
<organism evidence="4 5">
    <name type="scientific">Candidatus Azambacteria bacterium GW2011_GWA2_42_9</name>
    <dbReference type="NCBI Taxonomy" id="1618613"/>
    <lineage>
        <taxon>Bacteria</taxon>
        <taxon>Candidatus Azamiibacteriota</taxon>
    </lineage>
</organism>
<name>A0A0G1BRL0_9BACT</name>
<dbReference type="Proteomes" id="UP000034563">
    <property type="component" value="Unassembled WGS sequence"/>
</dbReference>
<dbReference type="PANTHER" id="PTHR43022:SF1">
    <property type="entry name" value="PROTEIN SMF"/>
    <property type="match status" value="1"/>
</dbReference>
<accession>A0A0G1BRL0</accession>
<dbReference type="Pfam" id="PF17782">
    <property type="entry name" value="WHD_DprA"/>
    <property type="match status" value="1"/>
</dbReference>